<name>A0A2S6HM81_9FIRM</name>
<sequence length="174" mass="20038">MKYLIKAGKLYMIDNERPSTKLACLKMPYYPTRKTILSPDGRVKLYADIKTCEGGEHSQEQIYILSDSLNQTILSGSLVFPENLSLLNGQQVNQIKFTMDHKGYDLFMRNSQEYCIMDEASWVAARLVHCIKGGGWYVEADPLFSPFILMGLFIFCRYLDRENEFVSETGDLHR</sequence>
<evidence type="ECO:0000313" key="1">
    <source>
        <dbReference type="EMBL" id="PPK78588.1"/>
    </source>
</evidence>
<gene>
    <name evidence="1" type="ORF">BXY41_11491</name>
</gene>
<dbReference type="RefSeq" id="WP_104438995.1">
    <property type="nucleotide sequence ID" value="NZ_PTJA01000014.1"/>
</dbReference>
<dbReference type="Proteomes" id="UP000237749">
    <property type="component" value="Unassembled WGS sequence"/>
</dbReference>
<evidence type="ECO:0000313" key="2">
    <source>
        <dbReference type="Proteomes" id="UP000237749"/>
    </source>
</evidence>
<reference evidence="1 2" key="1">
    <citation type="submission" date="2018-02" db="EMBL/GenBank/DDBJ databases">
        <title>Genomic Encyclopedia of Archaeal and Bacterial Type Strains, Phase II (KMG-II): from individual species to whole genera.</title>
        <authorList>
            <person name="Goeker M."/>
        </authorList>
    </citation>
    <scope>NUCLEOTIDE SEQUENCE [LARGE SCALE GENOMIC DNA]</scope>
    <source>
        <strain evidence="1 2">DSM 3808</strain>
    </source>
</reference>
<accession>A0A2S6HM81</accession>
<proteinExistence type="predicted"/>
<dbReference type="AlphaFoldDB" id="A0A2S6HM81"/>
<comment type="caution">
    <text evidence="1">The sequence shown here is derived from an EMBL/GenBank/DDBJ whole genome shotgun (WGS) entry which is preliminary data.</text>
</comment>
<organism evidence="1 2">
    <name type="scientific">Lacrimispora xylanisolvens</name>
    <dbReference type="NCBI Taxonomy" id="384636"/>
    <lineage>
        <taxon>Bacteria</taxon>
        <taxon>Bacillati</taxon>
        <taxon>Bacillota</taxon>
        <taxon>Clostridia</taxon>
        <taxon>Lachnospirales</taxon>
        <taxon>Lachnospiraceae</taxon>
        <taxon>Lacrimispora</taxon>
    </lineage>
</organism>
<dbReference type="OrthoDB" id="1273330at2"/>
<keyword evidence="2" id="KW-1185">Reference proteome</keyword>
<protein>
    <submittedName>
        <fullName evidence="1">Uncharacterized protein</fullName>
    </submittedName>
</protein>
<dbReference type="EMBL" id="PTJA01000014">
    <property type="protein sequence ID" value="PPK78588.1"/>
    <property type="molecule type" value="Genomic_DNA"/>
</dbReference>